<keyword evidence="3 8" id="KW-0732">Signal</keyword>
<sequence>MLKIKHISLVVMAMVLSFSTLANAKWEEGTHYDVISEKATKKKEVMEIFSFWCPSCFRFEPLAKQIKSTLPDDVKFVKAHVDFLAYADNQTQNDATLLMLAARAMKDEERFNQALFDAIHKNGTKPDSIDALYEIYANAGGDVDKMKKLAKSFGIKSQFNMNKKRVAGTRSVPTFIINGKYRLKITRDMTPDEIVEAVIWLTSQK</sequence>
<evidence type="ECO:0000256" key="7">
    <source>
        <dbReference type="PIRNR" id="PIRNR001488"/>
    </source>
</evidence>
<dbReference type="PIRSF" id="PIRSF001488">
    <property type="entry name" value="Tdi_protein"/>
    <property type="match status" value="1"/>
</dbReference>
<dbReference type="PANTHER" id="PTHR35891:SF2">
    <property type="entry name" value="THIOL:DISULFIDE INTERCHANGE PROTEIN DSBA"/>
    <property type="match status" value="1"/>
</dbReference>
<evidence type="ECO:0000256" key="8">
    <source>
        <dbReference type="SAM" id="SignalP"/>
    </source>
</evidence>
<comment type="caution">
    <text evidence="10">The sequence shown here is derived from an EMBL/GenBank/DDBJ whole genome shotgun (WGS) entry which is preliminary data.</text>
</comment>
<dbReference type="RefSeq" id="WP_263712059.1">
    <property type="nucleotide sequence ID" value="NZ_JAOWKX010000004.1"/>
</dbReference>
<evidence type="ECO:0000313" key="10">
    <source>
        <dbReference type="EMBL" id="MCV2884775.1"/>
    </source>
</evidence>
<organism evidence="10 11">
    <name type="scientific">Fluctibacter corallii</name>
    <dbReference type="NCBI Taxonomy" id="2984329"/>
    <lineage>
        <taxon>Bacteria</taxon>
        <taxon>Pseudomonadati</taxon>
        <taxon>Pseudomonadota</taxon>
        <taxon>Gammaproteobacteria</taxon>
        <taxon>Alteromonadales</taxon>
        <taxon>Alteromonadaceae</taxon>
        <taxon>Fluctibacter</taxon>
    </lineage>
</organism>
<dbReference type="InterPro" id="IPR023205">
    <property type="entry name" value="DsbA/DsbL"/>
</dbReference>
<keyword evidence="5 7" id="KW-1015">Disulfide bond</keyword>
<dbReference type="SUPFAM" id="SSF52833">
    <property type="entry name" value="Thioredoxin-like"/>
    <property type="match status" value="1"/>
</dbReference>
<keyword evidence="6" id="KW-0676">Redox-active center</keyword>
<evidence type="ECO:0000256" key="2">
    <source>
        <dbReference type="ARBA" id="ARBA00005791"/>
    </source>
</evidence>
<evidence type="ECO:0000259" key="9">
    <source>
        <dbReference type="PROSITE" id="PS51352"/>
    </source>
</evidence>
<dbReference type="Gene3D" id="3.40.30.10">
    <property type="entry name" value="Glutaredoxin"/>
    <property type="match status" value="1"/>
</dbReference>
<evidence type="ECO:0000256" key="3">
    <source>
        <dbReference type="ARBA" id="ARBA00022729"/>
    </source>
</evidence>
<dbReference type="Pfam" id="PF01323">
    <property type="entry name" value="DSBA"/>
    <property type="match status" value="1"/>
</dbReference>
<proteinExistence type="inferred from homology"/>
<evidence type="ECO:0000256" key="5">
    <source>
        <dbReference type="ARBA" id="ARBA00023157"/>
    </source>
</evidence>
<feature type="signal peptide" evidence="8">
    <location>
        <begin position="1"/>
        <end position="24"/>
    </location>
</feature>
<evidence type="ECO:0000256" key="1">
    <source>
        <dbReference type="ARBA" id="ARBA00004418"/>
    </source>
</evidence>
<feature type="chain" id="PRO_5045249161" description="Thiol:disulfide interchange protein" evidence="8">
    <location>
        <begin position="25"/>
        <end position="205"/>
    </location>
</feature>
<keyword evidence="11" id="KW-1185">Reference proteome</keyword>
<accession>A0ABT3A7X3</accession>
<dbReference type="PROSITE" id="PS51352">
    <property type="entry name" value="THIOREDOXIN_2"/>
    <property type="match status" value="1"/>
</dbReference>
<dbReference type="PANTHER" id="PTHR35891">
    <property type="entry name" value="THIOL:DISULFIDE INTERCHANGE PROTEIN DSBA"/>
    <property type="match status" value="1"/>
</dbReference>
<evidence type="ECO:0000256" key="6">
    <source>
        <dbReference type="ARBA" id="ARBA00023284"/>
    </source>
</evidence>
<dbReference type="Proteomes" id="UP001652504">
    <property type="component" value="Unassembled WGS sequence"/>
</dbReference>
<keyword evidence="4 7" id="KW-0574">Periplasm</keyword>
<dbReference type="InterPro" id="IPR050824">
    <property type="entry name" value="Thiol_disulfide_DsbA"/>
</dbReference>
<name>A0ABT3A7X3_9ALTE</name>
<dbReference type="InterPro" id="IPR036249">
    <property type="entry name" value="Thioredoxin-like_sf"/>
</dbReference>
<comment type="subcellular location">
    <subcellularLocation>
        <location evidence="1 7">Periplasm</location>
    </subcellularLocation>
</comment>
<comment type="similarity">
    <text evidence="2">Belongs to the thioredoxin family. DsbA subfamily.</text>
</comment>
<gene>
    <name evidence="10" type="ORF">OE749_08705</name>
</gene>
<dbReference type="InterPro" id="IPR001853">
    <property type="entry name" value="DSBA-like_thioredoxin_dom"/>
</dbReference>
<protein>
    <recommendedName>
        <fullName evidence="7">Thiol:disulfide interchange protein</fullName>
    </recommendedName>
</protein>
<evidence type="ECO:0000256" key="4">
    <source>
        <dbReference type="ARBA" id="ARBA00022764"/>
    </source>
</evidence>
<dbReference type="CDD" id="cd03019">
    <property type="entry name" value="DsbA_DsbA"/>
    <property type="match status" value="1"/>
</dbReference>
<evidence type="ECO:0000313" key="11">
    <source>
        <dbReference type="Proteomes" id="UP001652504"/>
    </source>
</evidence>
<dbReference type="EMBL" id="JAOWKX010000004">
    <property type="protein sequence ID" value="MCV2884775.1"/>
    <property type="molecule type" value="Genomic_DNA"/>
</dbReference>
<reference evidence="10 11" key="1">
    <citation type="submission" date="2022-10" db="EMBL/GenBank/DDBJ databases">
        <title>Aestuariibacter sp. AA17 isolated from Montipora capitata coral fragment.</title>
        <authorList>
            <person name="Emsley S.A."/>
            <person name="Pfannmuller K.M."/>
            <person name="Loughran R.M."/>
            <person name="Shlafstein M."/>
            <person name="Papke E."/>
            <person name="Saw J.H."/>
            <person name="Ushijima B."/>
            <person name="Videau P."/>
        </authorList>
    </citation>
    <scope>NUCLEOTIDE SEQUENCE [LARGE SCALE GENOMIC DNA]</scope>
    <source>
        <strain evidence="10 11">AA17</strain>
    </source>
</reference>
<dbReference type="InterPro" id="IPR013766">
    <property type="entry name" value="Thioredoxin_domain"/>
</dbReference>
<feature type="domain" description="Thioredoxin" evidence="9">
    <location>
        <begin position="13"/>
        <end position="155"/>
    </location>
</feature>